<dbReference type="EMBL" id="CP001737">
    <property type="protein sequence ID" value="ACV79518.1"/>
    <property type="molecule type" value="Genomic_DNA"/>
</dbReference>
<dbReference type="OrthoDB" id="5142720at2"/>
<dbReference type="GO" id="GO:0016757">
    <property type="term" value="F:glycosyltransferase activity"/>
    <property type="evidence" value="ECO:0007669"/>
    <property type="project" value="TreeGrafter"/>
</dbReference>
<proteinExistence type="predicted"/>
<dbReference type="Proteomes" id="UP000002218">
    <property type="component" value="Chromosome"/>
</dbReference>
<dbReference type="AlphaFoldDB" id="C8XCR5"/>
<protein>
    <submittedName>
        <fullName evidence="1">Glycosyl transferase group 1</fullName>
    </submittedName>
</protein>
<organism evidence="1 2">
    <name type="scientific">Nakamurella multipartita (strain ATCC 700099 / DSM 44233 / CIP 104796 / JCM 9543 / NBRC 105858 / Y-104)</name>
    <name type="common">Microsphaera multipartita</name>
    <dbReference type="NCBI Taxonomy" id="479431"/>
    <lineage>
        <taxon>Bacteria</taxon>
        <taxon>Bacillati</taxon>
        <taxon>Actinomycetota</taxon>
        <taxon>Actinomycetes</taxon>
        <taxon>Nakamurellales</taxon>
        <taxon>Nakamurellaceae</taxon>
        <taxon>Nakamurella</taxon>
    </lineage>
</organism>
<dbReference type="KEGG" id="nml:Namu_3186"/>
<dbReference type="CAZy" id="GT4">
    <property type="family name" value="Glycosyltransferase Family 4"/>
</dbReference>
<dbReference type="SUPFAM" id="SSF53756">
    <property type="entry name" value="UDP-Glycosyltransferase/glycogen phosphorylase"/>
    <property type="match status" value="1"/>
</dbReference>
<evidence type="ECO:0000313" key="1">
    <source>
        <dbReference type="EMBL" id="ACV79518.1"/>
    </source>
</evidence>
<keyword evidence="2" id="KW-1185">Reference proteome</keyword>
<dbReference type="STRING" id="479431.Namu_3186"/>
<gene>
    <name evidence="1" type="ordered locus">Namu_3186</name>
</gene>
<reference evidence="1 2" key="2">
    <citation type="journal article" date="2010" name="Stand. Genomic Sci.">
        <title>Complete genome sequence of Nakamurella multipartita type strain (Y-104).</title>
        <authorList>
            <person name="Tice H."/>
            <person name="Mayilraj S."/>
            <person name="Sims D."/>
            <person name="Lapidus A."/>
            <person name="Nolan M."/>
            <person name="Lucas S."/>
            <person name="Glavina Del Rio T."/>
            <person name="Copeland A."/>
            <person name="Cheng J.F."/>
            <person name="Meincke L."/>
            <person name="Bruce D."/>
            <person name="Goodwin L."/>
            <person name="Pitluck S."/>
            <person name="Ivanova N."/>
            <person name="Mavromatis K."/>
            <person name="Ovchinnikova G."/>
            <person name="Pati A."/>
            <person name="Chen A."/>
            <person name="Palaniappan K."/>
            <person name="Land M."/>
            <person name="Hauser L."/>
            <person name="Chang Y.J."/>
            <person name="Jeffries C.D."/>
            <person name="Detter J.C."/>
            <person name="Brettin T."/>
            <person name="Rohde M."/>
            <person name="Goker M."/>
            <person name="Bristow J."/>
            <person name="Eisen J.A."/>
            <person name="Markowitz V."/>
            <person name="Hugenholtz P."/>
            <person name="Kyrpides N.C."/>
            <person name="Klenk H.P."/>
            <person name="Chen F."/>
        </authorList>
    </citation>
    <scope>NUCLEOTIDE SEQUENCE [LARGE SCALE GENOMIC DNA]</scope>
    <source>
        <strain evidence="2">ATCC 700099 / DSM 44233 / CIP 104796 / JCM 9543 / NBRC 105858 / Y-104</strain>
    </source>
</reference>
<reference evidence="2" key="1">
    <citation type="submission" date="2009-09" db="EMBL/GenBank/DDBJ databases">
        <title>The complete genome of Nakamurella multipartita DSM 44233.</title>
        <authorList>
            <consortium name="US DOE Joint Genome Institute (JGI-PGF)"/>
            <person name="Lucas S."/>
            <person name="Copeland A."/>
            <person name="Lapidus A."/>
            <person name="Glavina del Rio T."/>
            <person name="Dalin E."/>
            <person name="Tice H."/>
            <person name="Bruce D."/>
            <person name="Goodwin L."/>
            <person name="Pitluck S."/>
            <person name="Kyrpides N."/>
            <person name="Mavromatis K."/>
            <person name="Ivanova N."/>
            <person name="Ovchinnikova G."/>
            <person name="Sims D."/>
            <person name="Meincke L."/>
            <person name="Brettin T."/>
            <person name="Detter J.C."/>
            <person name="Han C."/>
            <person name="Larimer F."/>
            <person name="Land M."/>
            <person name="Hauser L."/>
            <person name="Markowitz V."/>
            <person name="Cheng J.-F."/>
            <person name="Hugenholtz P."/>
            <person name="Woyke T."/>
            <person name="Wu D."/>
            <person name="Klenk H.-P."/>
            <person name="Eisen J.A."/>
        </authorList>
    </citation>
    <scope>NUCLEOTIDE SEQUENCE [LARGE SCALE GENOMIC DNA]</scope>
    <source>
        <strain evidence="2">ATCC 700099 / DSM 44233 / CIP 104796 / JCM 9543 / NBRC 105858 / Y-104</strain>
    </source>
</reference>
<evidence type="ECO:0000313" key="2">
    <source>
        <dbReference type="Proteomes" id="UP000002218"/>
    </source>
</evidence>
<dbReference type="RefSeq" id="WP_015748386.1">
    <property type="nucleotide sequence ID" value="NC_013235.1"/>
</dbReference>
<dbReference type="InParanoid" id="C8XCR5"/>
<name>C8XCR5_NAKMY</name>
<accession>C8XCR5</accession>
<dbReference type="Gene3D" id="3.40.50.2000">
    <property type="entry name" value="Glycogen Phosphorylase B"/>
    <property type="match status" value="1"/>
</dbReference>
<dbReference type="eggNOG" id="COG0438">
    <property type="taxonomic scope" value="Bacteria"/>
</dbReference>
<dbReference type="PANTHER" id="PTHR12526:SF600">
    <property type="entry name" value="GLYCOSYL TRANSFERASE GROUP 1"/>
    <property type="match status" value="1"/>
</dbReference>
<sequence length="414" mass="45486">MSTEAHRWIVVADSEFLPARDGGEREQQGLVEATLAANALRALVIPAKQELDLRAYRELVGDICVLPVHRRRSPLMLLHPRHPFVVASRPTPPGLANRLRSLVPDATGIFVLSYKSHGIGDRLARDLGLPMVVRQHNRESDYHRSLVEGSHGPRRLVMRWESARIARDEARHDRSDLVTAFADIAAEDAQRRRAAGARQVMHVPPFVFGRGGADRAGALPRQAGRGDRPRVVFLGALDVVTNLVGLDWFVDRVWPQVRAAVPDAVFEVVGARPSAALRERLGTVPGSEIQADVPSVEPYLERAWVTVNPAVAGSGVNIKLVEYLQAGRPTVSTSLATRGLDLRSGVDLEVHDDPGAFAQAVIRLLADRESAAAMAANGRATIRRLTDPTRNIAMITRAFEQARSPRMSEEHDYQ</sequence>
<dbReference type="HOGENOM" id="CLU_028014_0_1_11"/>
<dbReference type="Pfam" id="PF13692">
    <property type="entry name" value="Glyco_trans_1_4"/>
    <property type="match status" value="1"/>
</dbReference>
<dbReference type="PANTHER" id="PTHR12526">
    <property type="entry name" value="GLYCOSYLTRANSFERASE"/>
    <property type="match status" value="1"/>
</dbReference>
<keyword evidence="1" id="KW-0808">Transferase</keyword>